<name>A0ABN8Z2E4_RANTA</name>
<evidence type="ECO:0000256" key="1">
    <source>
        <dbReference type="SAM" id="MobiDB-lite"/>
    </source>
</evidence>
<accession>A0ABN8Z2E4</accession>
<keyword evidence="3" id="KW-1185">Reference proteome</keyword>
<dbReference type="Proteomes" id="UP001176941">
    <property type="component" value="Chromosome 25"/>
</dbReference>
<evidence type="ECO:0000313" key="2">
    <source>
        <dbReference type="EMBL" id="CAI9166094.1"/>
    </source>
</evidence>
<feature type="region of interest" description="Disordered" evidence="1">
    <location>
        <begin position="1"/>
        <end position="56"/>
    </location>
</feature>
<gene>
    <name evidence="2" type="ORF">MRATA1EN1_LOCUS15056</name>
</gene>
<sequence>MGAASEGPGMVTRTGHPRISAGSTGHRRVRPGSAGHCRVRARSVGHPRVPTKVDETESLNKGSWRLSAACGL</sequence>
<reference evidence="2" key="1">
    <citation type="submission" date="2023-04" db="EMBL/GenBank/DDBJ databases">
        <authorList>
            <consortium name="ELIXIR-Norway"/>
        </authorList>
    </citation>
    <scope>NUCLEOTIDE SEQUENCE [LARGE SCALE GENOMIC DNA]</scope>
</reference>
<dbReference type="EMBL" id="OX459961">
    <property type="protein sequence ID" value="CAI9166094.1"/>
    <property type="molecule type" value="Genomic_DNA"/>
</dbReference>
<protein>
    <submittedName>
        <fullName evidence="2">Uncharacterized protein</fullName>
    </submittedName>
</protein>
<evidence type="ECO:0000313" key="3">
    <source>
        <dbReference type="Proteomes" id="UP001176941"/>
    </source>
</evidence>
<proteinExistence type="predicted"/>
<organism evidence="2 3">
    <name type="scientific">Rangifer tarandus platyrhynchus</name>
    <name type="common">Svalbard reindeer</name>
    <dbReference type="NCBI Taxonomy" id="3082113"/>
    <lineage>
        <taxon>Eukaryota</taxon>
        <taxon>Metazoa</taxon>
        <taxon>Chordata</taxon>
        <taxon>Craniata</taxon>
        <taxon>Vertebrata</taxon>
        <taxon>Euteleostomi</taxon>
        <taxon>Mammalia</taxon>
        <taxon>Eutheria</taxon>
        <taxon>Laurasiatheria</taxon>
        <taxon>Artiodactyla</taxon>
        <taxon>Ruminantia</taxon>
        <taxon>Pecora</taxon>
        <taxon>Cervidae</taxon>
        <taxon>Odocoileinae</taxon>
        <taxon>Rangifer</taxon>
    </lineage>
</organism>